<feature type="repeat" description="WD" evidence="10">
    <location>
        <begin position="991"/>
        <end position="1026"/>
    </location>
</feature>
<dbReference type="EMBL" id="CAJNJQ010001518">
    <property type="protein sequence ID" value="CAE7141397.1"/>
    <property type="molecule type" value="Genomic_DNA"/>
</dbReference>
<dbReference type="Gene3D" id="2.60.40.2440">
    <property type="entry name" value="Carbohydrate binding type-21 domain"/>
    <property type="match status" value="1"/>
</dbReference>
<dbReference type="Pfam" id="PF08953">
    <property type="entry name" value="DUF1899"/>
    <property type="match status" value="1"/>
</dbReference>
<feature type="domain" description="CBM21" evidence="14">
    <location>
        <begin position="451"/>
        <end position="556"/>
    </location>
</feature>
<dbReference type="InterPro" id="IPR001680">
    <property type="entry name" value="WD40_rpt"/>
</dbReference>
<comment type="caution">
    <text evidence="16">The sequence shown here is derived from an EMBL/GenBank/DDBJ whole genome shotgun (WGS) entry which is preliminary data.</text>
</comment>
<dbReference type="InterPro" id="IPR017853">
    <property type="entry name" value="GH"/>
</dbReference>
<evidence type="ECO:0000256" key="12">
    <source>
        <dbReference type="SAM" id="Coils"/>
    </source>
</evidence>
<keyword evidence="8 12" id="KW-0175">Coiled coil</keyword>
<keyword evidence="9" id="KW-0009">Actin-binding</keyword>
<evidence type="ECO:0000313" key="16">
    <source>
        <dbReference type="EMBL" id="CAE7141397.1"/>
    </source>
</evidence>
<feature type="compositionally biased region" description="Low complexity" evidence="13">
    <location>
        <begin position="1439"/>
        <end position="1462"/>
    </location>
</feature>
<feature type="compositionally biased region" description="Polar residues" evidence="13">
    <location>
        <begin position="1"/>
        <end position="35"/>
    </location>
</feature>
<dbReference type="PROSITE" id="PS00678">
    <property type="entry name" value="WD_REPEATS_1"/>
    <property type="match status" value="1"/>
</dbReference>
<feature type="region of interest" description="Disordered" evidence="13">
    <location>
        <begin position="1318"/>
        <end position="1355"/>
    </location>
</feature>
<feature type="coiled-coil region" evidence="12">
    <location>
        <begin position="1379"/>
        <end position="1420"/>
    </location>
</feature>
<dbReference type="GO" id="GO:0030248">
    <property type="term" value="F:cellulose binding"/>
    <property type="evidence" value="ECO:0007669"/>
    <property type="project" value="InterPro"/>
</dbReference>
<dbReference type="PROSITE" id="PS51164">
    <property type="entry name" value="CBM1_2"/>
    <property type="match status" value="1"/>
</dbReference>
<evidence type="ECO:0000256" key="11">
    <source>
        <dbReference type="RuleBase" id="RU280818"/>
    </source>
</evidence>
<dbReference type="Pfam" id="PF00734">
    <property type="entry name" value="CBM_1"/>
    <property type="match status" value="1"/>
</dbReference>
<keyword evidence="5 10" id="KW-0853">WD repeat</keyword>
<evidence type="ECO:0000256" key="3">
    <source>
        <dbReference type="ARBA" id="ARBA00008061"/>
    </source>
</evidence>
<dbReference type="Proteomes" id="UP000663827">
    <property type="component" value="Unassembled WGS sequence"/>
</dbReference>
<dbReference type="SMART" id="SM00236">
    <property type="entry name" value="fCBD"/>
    <property type="match status" value="1"/>
</dbReference>
<evidence type="ECO:0000256" key="6">
    <source>
        <dbReference type="ARBA" id="ARBA00022729"/>
    </source>
</evidence>
<feature type="compositionally biased region" description="Polar residues" evidence="13">
    <location>
        <begin position="217"/>
        <end position="235"/>
    </location>
</feature>
<dbReference type="PANTHER" id="PTHR10856">
    <property type="entry name" value="CORONIN"/>
    <property type="match status" value="1"/>
</dbReference>
<dbReference type="InterPro" id="IPR000254">
    <property type="entry name" value="CBD"/>
</dbReference>
<evidence type="ECO:0000259" key="15">
    <source>
        <dbReference type="PROSITE" id="PS51164"/>
    </source>
</evidence>
<dbReference type="PROSITE" id="PS00562">
    <property type="entry name" value="CBM1_1"/>
    <property type="match status" value="1"/>
</dbReference>
<dbReference type="PROSITE" id="PS50294">
    <property type="entry name" value="WD_REPEATS_REGION"/>
    <property type="match status" value="2"/>
</dbReference>
<dbReference type="Pfam" id="PF16300">
    <property type="entry name" value="WD40_4"/>
    <property type="match status" value="1"/>
</dbReference>
<organism evidence="16 17">
    <name type="scientific">Rhizoctonia solani</name>
    <dbReference type="NCBI Taxonomy" id="456999"/>
    <lineage>
        <taxon>Eukaryota</taxon>
        <taxon>Fungi</taxon>
        <taxon>Dikarya</taxon>
        <taxon>Basidiomycota</taxon>
        <taxon>Agaricomycotina</taxon>
        <taxon>Agaricomycetes</taxon>
        <taxon>Cantharellales</taxon>
        <taxon>Ceratobasidiaceae</taxon>
        <taxon>Rhizoctonia</taxon>
    </lineage>
</organism>
<keyword evidence="7 11" id="KW-0677">Repeat</keyword>
<evidence type="ECO:0000256" key="13">
    <source>
        <dbReference type="SAM" id="MobiDB-lite"/>
    </source>
</evidence>
<dbReference type="GO" id="GO:0005576">
    <property type="term" value="C:extracellular region"/>
    <property type="evidence" value="ECO:0007669"/>
    <property type="project" value="InterPro"/>
</dbReference>
<evidence type="ECO:0000256" key="7">
    <source>
        <dbReference type="ARBA" id="ARBA00022737"/>
    </source>
</evidence>
<dbReference type="FunFam" id="2.130.10.10:FF:000502">
    <property type="entry name" value="Coronin"/>
    <property type="match status" value="1"/>
</dbReference>
<dbReference type="GO" id="GO:0051015">
    <property type="term" value="F:actin filament binding"/>
    <property type="evidence" value="ECO:0007669"/>
    <property type="project" value="TreeGrafter"/>
</dbReference>
<dbReference type="InterPro" id="IPR019775">
    <property type="entry name" value="WD40_repeat_CS"/>
</dbReference>
<keyword evidence="6" id="KW-0732">Signal</keyword>
<feature type="region of interest" description="Disordered" evidence="13">
    <location>
        <begin position="339"/>
        <end position="407"/>
    </location>
</feature>
<feature type="region of interest" description="Disordered" evidence="13">
    <location>
        <begin position="1439"/>
        <end position="1479"/>
    </location>
</feature>
<feature type="compositionally biased region" description="Polar residues" evidence="13">
    <location>
        <begin position="46"/>
        <end position="67"/>
    </location>
</feature>
<evidence type="ECO:0000313" key="17">
    <source>
        <dbReference type="Proteomes" id="UP000663827"/>
    </source>
</evidence>
<dbReference type="GO" id="GO:0005975">
    <property type="term" value="P:carbohydrate metabolic process"/>
    <property type="evidence" value="ECO:0007669"/>
    <property type="project" value="InterPro"/>
</dbReference>
<dbReference type="Pfam" id="PF03370">
    <property type="entry name" value="CBM_21"/>
    <property type="match status" value="1"/>
</dbReference>
<feature type="region of interest" description="Disordered" evidence="13">
    <location>
        <begin position="1"/>
        <end position="288"/>
    </location>
</feature>
<sequence length="1603" mass="169535">MATSLHPHSSNPFRDANRTPTITPQATGTSTNSLNPFLHPAERVSPQETGTSQYFTPQPTGALSPQVTGAFATPIEAQNTGLLNSASSSSRAEPTQSYTPPAGPPPSATPTQSTYAPPEGPPPQRSTYAPPAGPPPQPRAPSPTPTLSVEPPPPYTPAADVRHGEIPLETGPRRAYAPDWHPDGQTWRNEQVAGPSSPSPPVQRTETQWDSLAPTWTRPSSSSPNLATASQSWSSYPGLGRQGSMARPPPRHPAQPASGLGRANTTVGTSSPRVGPGPPTTTPTPGRALLNNGKVLAYPAQYECTRCHLTGYVAYDPSNPCRECWSLFAQPYEGVLSFAPWDSPESVRTDEQNLQRPLPSSSSPSQAPRLQPRPTPGPSRPLSHPNQSSYSRLGQPPGSLPPASWSSSSGLRPSATISYGRPPTGAVVVRPVVSWGFVSGLVIDKRETLPTSEVKLKNYTLSGSSFSENNPPRISQVKNIAYTKVVTVIYSNAANSWVSGQSISASYSNSISGSNYETWTFSGTIGSGGIKQFYLRYDVSGTSYYDNNGTNNYDVGTATTSTATTSTASSTTASSTTSKTTSAATTSVVSTTSVTTSSTSAVVTSSTSSISTSYVPTPTNIPAELTPCNTWNGQDSCNGTQTEFPASWDDRKVRSLVYLTVDWLLTEFQWQTPARGMAAWSSGFQDYRELTGYIDIVYNSARTSATVTVKANSRTGVALSYSFNGGAYGSSSSVTVTSSFTGAYAIAVKDANGASLLFDETYFVWDAPTVSRSETNGGQKVAIVELFGWPYADIEKECVFLGKAGYGGVRIWPPSEAVTSDWWPQSNELNPWWFVYQPVSYRLISRHGTLTQLRSMIKTCRSNGVRVYADAVVNHMSGGGNDIQNHRGSGSAPTCGWYGPKNGTAGSPYFTHTSTYQHVFGQSAKKEWSIENVKVSNSAWDTNLISASGSYVALNWNSSGGGAFAILPLASPFRPLPHNLPYKVPDIIPLARGHSAPVLDTDWSPFNDSIVASGGEDGRVLIWKVEASQFENWGGEKWQPRDFEPVSTITGSGRKVGQVLFHPTAENLLASTTVGDGTVRLWDLADSNEAKIALTGHTDTIQSLTWNPIGTLLATTCRDRKIRLFDPRAGSEAVRIGDGHAGIKGARVVWMGGHDRIATTGFSKMSERQLAVWDTSSLSNIKTVSIDQSSGVIMPFWSDNNLLFLAGKGDGNIRSYEYESDTLYELPEYKSTDPQRGMCFLPRRALSVTDCEIMRAYKVYGSTIEPIGFVVPRKSDQFQSDIFPPAPSSEPALTAAEWFTGKTAPPNLVDLDSGAVSAAPASTPATFAPQPTPVSVAPTPAPAPKPVEPPTPTSVPIPPTPAPAAQTPVEVATSSNEANTALAEENARLTSELREARAQIRNLELQVEAMKANAEKAAKALLEGAAFSEVLATTTAATSTADSYGPSGSSQAPAPASTSAPADNVYAPPGAGKTPGYDLTDIGAPATTATATSTAESYGPSASSSCQAPISSAAAQYAGENANSNSCDTAASATATGNTGNTGNNGNNGNNGDTGNNVNTGSTGGSAALYAQCGGSHFKGPKGCIAPYTCKEWNPYYFQCIKA</sequence>
<protein>
    <recommendedName>
        <fullName evidence="11">Coronin</fullName>
    </recommendedName>
</protein>
<dbReference type="Gene3D" id="3.20.20.80">
    <property type="entry name" value="Glycosidases"/>
    <property type="match status" value="1"/>
</dbReference>
<dbReference type="InterPro" id="IPR035971">
    <property type="entry name" value="CBD_sf"/>
</dbReference>
<feature type="compositionally biased region" description="Pro residues" evidence="13">
    <location>
        <begin position="1339"/>
        <end position="1355"/>
    </location>
</feature>
<evidence type="ECO:0000256" key="2">
    <source>
        <dbReference type="ARBA" id="ARBA00001913"/>
    </source>
</evidence>
<dbReference type="InterPro" id="IPR015943">
    <property type="entry name" value="WD40/YVTN_repeat-like_dom_sf"/>
</dbReference>
<dbReference type="GO" id="GO:0007015">
    <property type="term" value="P:actin filament organization"/>
    <property type="evidence" value="ECO:0007669"/>
    <property type="project" value="TreeGrafter"/>
</dbReference>
<dbReference type="InterPro" id="IPR015048">
    <property type="entry name" value="DUF1899"/>
</dbReference>
<comment type="catalytic activity">
    <reaction evidence="1">
        <text>Endohydrolysis of (1-&gt;4)-alpha-D-glucosidic linkages in polysaccharides containing three or more (1-&gt;4)-alpha-linked D-glucose units.</text>
        <dbReference type="EC" id="3.2.1.1"/>
    </reaction>
</comment>
<evidence type="ECO:0000256" key="9">
    <source>
        <dbReference type="ARBA" id="ARBA00023203"/>
    </source>
</evidence>
<evidence type="ECO:0000256" key="10">
    <source>
        <dbReference type="PROSITE-ProRule" id="PRU00221"/>
    </source>
</evidence>
<dbReference type="InterPro" id="IPR006046">
    <property type="entry name" value="Alpha_amylase"/>
</dbReference>
<feature type="repeat" description="WD" evidence="10">
    <location>
        <begin position="1094"/>
        <end position="1135"/>
    </location>
</feature>
<dbReference type="SMART" id="SM00320">
    <property type="entry name" value="WD40"/>
    <property type="match status" value="3"/>
</dbReference>
<dbReference type="PANTHER" id="PTHR10856:SF0">
    <property type="entry name" value="CORONIN"/>
    <property type="match status" value="1"/>
</dbReference>
<dbReference type="InterPro" id="IPR005036">
    <property type="entry name" value="CBM21_dom"/>
</dbReference>
<evidence type="ECO:0000256" key="8">
    <source>
        <dbReference type="ARBA" id="ARBA00023054"/>
    </source>
</evidence>
<dbReference type="GO" id="GO:0043169">
    <property type="term" value="F:cation binding"/>
    <property type="evidence" value="ECO:0007669"/>
    <property type="project" value="InterPro"/>
</dbReference>
<evidence type="ECO:0000256" key="1">
    <source>
        <dbReference type="ARBA" id="ARBA00000548"/>
    </source>
</evidence>
<feature type="compositionally biased region" description="Low complexity" evidence="13">
    <location>
        <begin position="354"/>
        <end position="370"/>
    </location>
</feature>
<feature type="compositionally biased region" description="Low complexity" evidence="13">
    <location>
        <begin position="1318"/>
        <end position="1338"/>
    </location>
</feature>
<dbReference type="SUPFAM" id="SSF57180">
    <property type="entry name" value="Cellulose-binding domain"/>
    <property type="match status" value="1"/>
</dbReference>
<dbReference type="InterPro" id="IPR036322">
    <property type="entry name" value="WD40_repeat_dom_sf"/>
</dbReference>
<dbReference type="SUPFAM" id="SSF51445">
    <property type="entry name" value="(Trans)glycosidases"/>
    <property type="match status" value="1"/>
</dbReference>
<dbReference type="GO" id="GO:0004556">
    <property type="term" value="F:alpha-amylase activity"/>
    <property type="evidence" value="ECO:0007669"/>
    <property type="project" value="UniProtKB-EC"/>
</dbReference>
<comment type="similarity">
    <text evidence="4 11">Belongs to the WD repeat coronin family.</text>
</comment>
<comment type="similarity">
    <text evidence="3">Belongs to the glycosyl hydrolase 13 family.</text>
</comment>
<comment type="cofactor">
    <cofactor evidence="2">
        <name>Ca(2+)</name>
        <dbReference type="ChEBI" id="CHEBI:29108"/>
    </cofactor>
</comment>
<name>A0A8H3HP04_9AGAM</name>
<gene>
    <name evidence="16" type="ORF">RDB_LOCUS75518</name>
</gene>
<evidence type="ECO:0000256" key="4">
    <source>
        <dbReference type="ARBA" id="ARBA00009482"/>
    </source>
</evidence>
<accession>A0A8H3HP04</accession>
<dbReference type="PROSITE" id="PS51159">
    <property type="entry name" value="CBM21"/>
    <property type="match status" value="1"/>
</dbReference>
<dbReference type="SMART" id="SM01167">
    <property type="entry name" value="DUF1900"/>
    <property type="match status" value="1"/>
</dbReference>
<dbReference type="PROSITE" id="PS50082">
    <property type="entry name" value="WD_REPEATS_2"/>
    <property type="match status" value="3"/>
</dbReference>
<dbReference type="InterPro" id="IPR015505">
    <property type="entry name" value="Coronin"/>
</dbReference>
<feature type="compositionally biased region" description="Pro residues" evidence="13">
    <location>
        <begin position="131"/>
        <end position="156"/>
    </location>
</feature>
<feature type="repeat" description="WD" evidence="10">
    <location>
        <begin position="1049"/>
        <end position="1092"/>
    </location>
</feature>
<feature type="compositionally biased region" description="Polar residues" evidence="13">
    <location>
        <begin position="76"/>
        <end position="93"/>
    </location>
</feature>
<dbReference type="InterPro" id="IPR038175">
    <property type="entry name" value="CBM21_dom_sf"/>
</dbReference>
<dbReference type="Pfam" id="PF00400">
    <property type="entry name" value="WD40"/>
    <property type="match status" value="3"/>
</dbReference>
<evidence type="ECO:0000256" key="5">
    <source>
        <dbReference type="ARBA" id="ARBA00022574"/>
    </source>
</evidence>
<dbReference type="Gene3D" id="2.130.10.10">
    <property type="entry name" value="YVTN repeat-like/Quinoprotein amine dehydrogenase"/>
    <property type="match status" value="1"/>
</dbReference>
<dbReference type="InterPro" id="IPR006047">
    <property type="entry name" value="GH13_cat_dom"/>
</dbReference>
<dbReference type="PRINTS" id="PR00110">
    <property type="entry name" value="ALPHAAMYLASE"/>
</dbReference>
<dbReference type="SUPFAM" id="SSF50978">
    <property type="entry name" value="WD40 repeat-like"/>
    <property type="match status" value="1"/>
</dbReference>
<reference evidence="16" key="1">
    <citation type="submission" date="2021-01" db="EMBL/GenBank/DDBJ databases">
        <authorList>
            <person name="Kaushik A."/>
        </authorList>
    </citation>
    <scope>NUCLEOTIDE SEQUENCE</scope>
    <source>
        <strain evidence="16">AG5</strain>
    </source>
</reference>
<feature type="domain" description="CBM1" evidence="15">
    <location>
        <begin position="1565"/>
        <end position="1601"/>
    </location>
</feature>
<dbReference type="SMART" id="SM01166">
    <property type="entry name" value="DUF1899"/>
    <property type="match status" value="1"/>
</dbReference>
<proteinExistence type="inferred from homology"/>
<dbReference type="SMART" id="SM00642">
    <property type="entry name" value="Aamy"/>
    <property type="match status" value="1"/>
</dbReference>
<feature type="region of interest" description="Disordered" evidence="13">
    <location>
        <begin position="1537"/>
        <end position="1559"/>
    </location>
</feature>
<evidence type="ECO:0000259" key="14">
    <source>
        <dbReference type="PROSITE" id="PS51159"/>
    </source>
</evidence>